<accession>A0ABY3TQY8</accession>
<evidence type="ECO:0000313" key="2">
    <source>
        <dbReference type="Proteomes" id="UP001055337"/>
    </source>
</evidence>
<gene>
    <name evidence="1" type="ORF">MI149_29130</name>
</gene>
<keyword evidence="2" id="KW-1185">Reference proteome</keyword>
<dbReference type="Proteomes" id="UP001055337">
    <property type="component" value="Chromosome"/>
</dbReference>
<proteinExistence type="predicted"/>
<dbReference type="RefSeq" id="WP_240178126.1">
    <property type="nucleotide sequence ID" value="NZ_CP092362.2"/>
</dbReference>
<name>A0ABY3TQY8_9MYCO</name>
<reference evidence="1" key="1">
    <citation type="submission" date="2022-08" db="EMBL/GenBank/DDBJ databases">
        <title>Whole genome sequencing of non-tuberculosis mycobacteria type-strains.</title>
        <authorList>
            <person name="Igarashi Y."/>
            <person name="Osugi A."/>
            <person name="Mitarai S."/>
        </authorList>
    </citation>
    <scope>NUCLEOTIDE SEQUENCE</scope>
    <source>
        <strain evidence="1">JCM 16369</strain>
    </source>
</reference>
<organism evidence="1 2">
    <name type="scientific">Mycolicibacterium crocinum</name>
    <dbReference type="NCBI Taxonomy" id="388459"/>
    <lineage>
        <taxon>Bacteria</taxon>
        <taxon>Bacillati</taxon>
        <taxon>Actinomycetota</taxon>
        <taxon>Actinomycetes</taxon>
        <taxon>Mycobacteriales</taxon>
        <taxon>Mycobacteriaceae</taxon>
        <taxon>Mycolicibacterium</taxon>
    </lineage>
</organism>
<dbReference type="EMBL" id="CP092362">
    <property type="protein sequence ID" value="ULN41570.1"/>
    <property type="molecule type" value="Genomic_DNA"/>
</dbReference>
<sequence length="168" mass="17375">MDYCLGHGDGTAAMLSGHPDVDIDGDGELDGVRLDLDGDGVFDDALTDLDGDGVADHASFDLDDGTAIFTDDGSGTWAMTPAGPGAPLRWFGLDGVEHTASRAIDFDADGKPDRLLDVDRDGLADRVLRSGPDGGVDTGYVDTDGDGRWDLKFVDADGDGASDDASPV</sequence>
<protein>
    <submittedName>
        <fullName evidence="1">Pullulanase</fullName>
    </submittedName>
</protein>
<evidence type="ECO:0000313" key="1">
    <source>
        <dbReference type="EMBL" id="ULN41570.1"/>
    </source>
</evidence>